<reference evidence="1" key="1">
    <citation type="submission" date="2018-06" db="EMBL/GenBank/DDBJ databases">
        <authorList>
            <person name="Zhirakovskaya E."/>
        </authorList>
    </citation>
    <scope>NUCLEOTIDE SEQUENCE</scope>
</reference>
<gene>
    <name evidence="1" type="ORF">MNBD_ACTINO01-103</name>
</gene>
<feature type="non-terminal residue" evidence="1">
    <location>
        <position position="1"/>
    </location>
</feature>
<organism evidence="1">
    <name type="scientific">hydrothermal vent metagenome</name>
    <dbReference type="NCBI Taxonomy" id="652676"/>
    <lineage>
        <taxon>unclassified sequences</taxon>
        <taxon>metagenomes</taxon>
        <taxon>ecological metagenomes</taxon>
    </lineage>
</organism>
<sequence>TIVKASKLMEENSAYRLKEHLGTKPRVYYLPGHGEAVGRDARKEGRMPTEWPWIERTEGAVTWTR</sequence>
<evidence type="ECO:0000313" key="1">
    <source>
        <dbReference type="EMBL" id="VAV89468.1"/>
    </source>
</evidence>
<dbReference type="AlphaFoldDB" id="A0A3B0RMP8"/>
<proteinExistence type="predicted"/>
<protein>
    <submittedName>
        <fullName evidence="1">Uncharacterized protein</fullName>
    </submittedName>
</protein>
<dbReference type="EMBL" id="UOEI01000017">
    <property type="protein sequence ID" value="VAV89468.1"/>
    <property type="molecule type" value="Genomic_DNA"/>
</dbReference>
<accession>A0A3B0RMP8</accession>
<name>A0A3B0RMP8_9ZZZZ</name>